<evidence type="ECO:0000313" key="3">
    <source>
        <dbReference type="Proteomes" id="UP000215459"/>
    </source>
</evidence>
<comment type="caution">
    <text evidence="2">The sequence shown here is derived from an EMBL/GenBank/DDBJ whole genome shotgun (WGS) entry which is preliminary data.</text>
</comment>
<keyword evidence="1" id="KW-0472">Membrane</keyword>
<evidence type="ECO:0000256" key="1">
    <source>
        <dbReference type="SAM" id="Phobius"/>
    </source>
</evidence>
<accession>A0A235B6V6</accession>
<dbReference type="RefSeq" id="WP_094263999.1">
    <property type="nucleotide sequence ID" value="NZ_NOWF01000004.1"/>
</dbReference>
<sequence>MGCSATPLLYRTVTKPFMEWMKEDEKVGKKMSSDNQVIALIYSFAVAGAFMACGLLFFGI</sequence>
<dbReference type="Proteomes" id="UP000215459">
    <property type="component" value="Unassembled WGS sequence"/>
</dbReference>
<dbReference type="EMBL" id="NOWF01000004">
    <property type="protein sequence ID" value="OYD07962.1"/>
    <property type="molecule type" value="Genomic_DNA"/>
</dbReference>
<keyword evidence="1" id="KW-0812">Transmembrane</keyword>
<keyword evidence="3" id="KW-1185">Reference proteome</keyword>
<gene>
    <name evidence="2" type="ORF">CHM34_07520</name>
</gene>
<reference evidence="2 3" key="1">
    <citation type="submission" date="2017-07" db="EMBL/GenBank/DDBJ databases">
        <title>The genome sequence of Paludifilum halophilum highlights mechanisms for microbial adaptation to high salt environemnts.</title>
        <authorList>
            <person name="Belbahri L."/>
        </authorList>
    </citation>
    <scope>NUCLEOTIDE SEQUENCE [LARGE SCALE GENOMIC DNA]</scope>
    <source>
        <strain evidence="2 3">DSM 102817</strain>
    </source>
</reference>
<evidence type="ECO:0000313" key="2">
    <source>
        <dbReference type="EMBL" id="OYD07962.1"/>
    </source>
</evidence>
<proteinExistence type="predicted"/>
<keyword evidence="1" id="KW-1133">Transmembrane helix</keyword>
<feature type="transmembrane region" description="Helical" evidence="1">
    <location>
        <begin position="37"/>
        <end position="58"/>
    </location>
</feature>
<name>A0A235B6V6_9BACL</name>
<dbReference type="AlphaFoldDB" id="A0A235B6V6"/>
<protein>
    <submittedName>
        <fullName evidence="2">Uncharacterized protein</fullName>
    </submittedName>
</protein>
<organism evidence="2 3">
    <name type="scientific">Paludifilum halophilum</name>
    <dbReference type="NCBI Taxonomy" id="1642702"/>
    <lineage>
        <taxon>Bacteria</taxon>
        <taxon>Bacillati</taxon>
        <taxon>Bacillota</taxon>
        <taxon>Bacilli</taxon>
        <taxon>Bacillales</taxon>
        <taxon>Thermoactinomycetaceae</taxon>
        <taxon>Paludifilum</taxon>
    </lineage>
</organism>